<dbReference type="Proteomes" id="UP000640274">
    <property type="component" value="Unassembled WGS sequence"/>
</dbReference>
<keyword evidence="1" id="KW-0472">Membrane</keyword>
<sequence>MSRKLVAISILLLAYFLLCWVVDLTSSTIVMNASGRPYHIEYHFFYNKYLFYSDPNVTSNIEMNIKLDRIFILGAGSIFLVLYIFKKFKRNNGST</sequence>
<keyword evidence="1" id="KW-1133">Transmembrane helix</keyword>
<evidence type="ECO:0000256" key="1">
    <source>
        <dbReference type="SAM" id="Phobius"/>
    </source>
</evidence>
<name>A0A934JBH1_9BACL</name>
<proteinExistence type="predicted"/>
<keyword evidence="3" id="KW-1185">Reference proteome</keyword>
<dbReference type="AlphaFoldDB" id="A0A934JBH1"/>
<evidence type="ECO:0000313" key="2">
    <source>
        <dbReference type="EMBL" id="MBJ6363997.1"/>
    </source>
</evidence>
<feature type="transmembrane region" description="Helical" evidence="1">
    <location>
        <begin position="69"/>
        <end position="85"/>
    </location>
</feature>
<dbReference type="RefSeq" id="WP_199021604.1">
    <property type="nucleotide sequence ID" value="NZ_JAELUP010000113.1"/>
</dbReference>
<gene>
    <name evidence="2" type="ORF">JFN88_22530</name>
</gene>
<reference evidence="2" key="1">
    <citation type="submission" date="2020-12" db="EMBL/GenBank/DDBJ databases">
        <authorList>
            <person name="Huq M.A."/>
        </authorList>
    </citation>
    <scope>NUCLEOTIDE SEQUENCE</scope>
    <source>
        <strain evidence="2">MAHUQ-46</strain>
    </source>
</reference>
<accession>A0A934JBH1</accession>
<protein>
    <recommendedName>
        <fullName evidence="4">DUF4306 domain-containing protein</fullName>
    </recommendedName>
</protein>
<evidence type="ECO:0000313" key="3">
    <source>
        <dbReference type="Proteomes" id="UP000640274"/>
    </source>
</evidence>
<organism evidence="2 3">
    <name type="scientific">Paenibacillus roseus</name>
    <dbReference type="NCBI Taxonomy" id="2798579"/>
    <lineage>
        <taxon>Bacteria</taxon>
        <taxon>Bacillati</taxon>
        <taxon>Bacillota</taxon>
        <taxon>Bacilli</taxon>
        <taxon>Bacillales</taxon>
        <taxon>Paenibacillaceae</taxon>
        <taxon>Paenibacillus</taxon>
    </lineage>
</organism>
<evidence type="ECO:0008006" key="4">
    <source>
        <dbReference type="Google" id="ProtNLM"/>
    </source>
</evidence>
<comment type="caution">
    <text evidence="2">The sequence shown here is derived from an EMBL/GenBank/DDBJ whole genome shotgun (WGS) entry which is preliminary data.</text>
</comment>
<dbReference type="EMBL" id="JAELUP010000113">
    <property type="protein sequence ID" value="MBJ6363997.1"/>
    <property type="molecule type" value="Genomic_DNA"/>
</dbReference>
<keyword evidence="1" id="KW-0812">Transmembrane</keyword>